<feature type="transmembrane region" description="Helical" evidence="1">
    <location>
        <begin position="24"/>
        <end position="45"/>
    </location>
</feature>
<accession>A0A2N5HDE6</accession>
<keyword evidence="1" id="KW-0812">Transmembrane</keyword>
<organism evidence="2 3">
    <name type="scientific">Neobacillus cucumis</name>
    <dbReference type="NCBI Taxonomy" id="1740721"/>
    <lineage>
        <taxon>Bacteria</taxon>
        <taxon>Bacillati</taxon>
        <taxon>Bacillota</taxon>
        <taxon>Bacilli</taxon>
        <taxon>Bacillales</taxon>
        <taxon>Bacillaceae</taxon>
        <taxon>Neobacillus</taxon>
    </lineage>
</organism>
<dbReference type="AlphaFoldDB" id="A0A2N5HDE6"/>
<dbReference type="RefSeq" id="WP_101648585.1">
    <property type="nucleotide sequence ID" value="NZ_JAFBEX010000017.1"/>
</dbReference>
<protein>
    <submittedName>
        <fullName evidence="2">Cytochrome c oxidase subunit 2A</fullName>
    </submittedName>
</protein>
<dbReference type="Pfam" id="PF08113">
    <property type="entry name" value="CoxIIa"/>
    <property type="match status" value="1"/>
</dbReference>
<dbReference type="OrthoDB" id="2418411at2"/>
<name>A0A2N5HDE6_9BACI</name>
<keyword evidence="3" id="KW-1185">Reference proteome</keyword>
<gene>
    <name evidence="2" type="ORF">CVD27_14320</name>
</gene>
<dbReference type="Proteomes" id="UP000234950">
    <property type="component" value="Unassembled WGS sequence"/>
</dbReference>
<comment type="caution">
    <text evidence="2">The sequence shown here is derived from an EMBL/GenBank/DDBJ whole genome shotgun (WGS) entry which is preliminary data.</text>
</comment>
<evidence type="ECO:0000313" key="2">
    <source>
        <dbReference type="EMBL" id="PLS03556.1"/>
    </source>
</evidence>
<evidence type="ECO:0000313" key="3">
    <source>
        <dbReference type="Proteomes" id="UP000234950"/>
    </source>
</evidence>
<keyword evidence="1" id="KW-1133">Transmembrane helix</keyword>
<proteinExistence type="predicted"/>
<evidence type="ECO:0000256" key="1">
    <source>
        <dbReference type="SAM" id="Phobius"/>
    </source>
</evidence>
<dbReference type="EMBL" id="PGVE01000053">
    <property type="protein sequence ID" value="PLS03556.1"/>
    <property type="molecule type" value="Genomic_DNA"/>
</dbReference>
<reference evidence="2 3" key="1">
    <citation type="submission" date="2017-11" db="EMBL/GenBank/DDBJ databases">
        <title>Comparitive Functional Genomics of Dry Heat Resistant strains isolated from the Viking Spacecraft.</title>
        <authorList>
            <person name="Seuylemezian A."/>
            <person name="Cooper K."/>
            <person name="Vaishampayan P."/>
        </authorList>
    </citation>
    <scope>NUCLEOTIDE SEQUENCE [LARGE SCALE GENOMIC DNA]</scope>
    <source>
        <strain evidence="2 3">V32-6</strain>
    </source>
</reference>
<dbReference type="InterPro" id="IPR012538">
    <property type="entry name" value="Cyt_c_oxidase_su2a"/>
</dbReference>
<sequence length="49" mass="5580">MAKAELKTKQKTEVEDSSSLKGTLASVFFLGAFIIVTWVSVYYLFVERF</sequence>
<keyword evidence="1" id="KW-0472">Membrane</keyword>